<dbReference type="Proteomes" id="UP000294881">
    <property type="component" value="Unassembled WGS sequence"/>
</dbReference>
<dbReference type="EMBL" id="SLWL01000011">
    <property type="protein sequence ID" value="TCO11798.1"/>
    <property type="molecule type" value="Genomic_DNA"/>
</dbReference>
<dbReference type="RefSeq" id="WP_132008501.1">
    <property type="nucleotide sequence ID" value="NZ_JBHUNN010000002.1"/>
</dbReference>
<sequence length="201" mass="20305">MRVTLSPTVRTFGATRPDTPQEPGPGPAPISNDLPGDFPDAALPAPPDGLDEAAPSSRDAGGEALDPALQAWLQPLAASAGAPPPDLFGALAMTSVSGATDVFADRDELAGLARAALSAAPPAPPASSSGLRMAIEAIGAGVSDPYGDGRVQLRFDPKFANCDPVIIALDQEQALDLMRRLVAWAEGAERGAGAGPSDASF</sequence>
<comment type="caution">
    <text evidence="2">The sequence shown here is derived from an EMBL/GenBank/DDBJ whole genome shotgun (WGS) entry which is preliminary data.</text>
</comment>
<gene>
    <name evidence="2" type="ORF">EV666_11173</name>
</gene>
<protein>
    <submittedName>
        <fullName evidence="2">Uncharacterized protein</fullName>
    </submittedName>
</protein>
<keyword evidence="3" id="KW-1185">Reference proteome</keyword>
<dbReference type="AlphaFoldDB" id="A0A4R2GQ04"/>
<accession>A0A4R2GQ04</accession>
<evidence type="ECO:0000313" key="3">
    <source>
        <dbReference type="Proteomes" id="UP000294881"/>
    </source>
</evidence>
<proteinExistence type="predicted"/>
<evidence type="ECO:0000256" key="1">
    <source>
        <dbReference type="SAM" id="MobiDB-lite"/>
    </source>
</evidence>
<name>A0A4R2GQ04_9HYPH</name>
<evidence type="ECO:0000313" key="2">
    <source>
        <dbReference type="EMBL" id="TCO11798.1"/>
    </source>
</evidence>
<feature type="compositionally biased region" description="Low complexity" evidence="1">
    <location>
        <begin position="33"/>
        <end position="43"/>
    </location>
</feature>
<feature type="region of interest" description="Disordered" evidence="1">
    <location>
        <begin position="1"/>
        <end position="63"/>
    </location>
</feature>
<reference evidence="2 3" key="1">
    <citation type="submission" date="2019-03" db="EMBL/GenBank/DDBJ databases">
        <title>Genomic Encyclopedia of Type Strains, Phase IV (KMG-IV): sequencing the most valuable type-strain genomes for metagenomic binning, comparative biology and taxonomic classification.</title>
        <authorList>
            <person name="Goeker M."/>
        </authorList>
    </citation>
    <scope>NUCLEOTIDE SEQUENCE [LARGE SCALE GENOMIC DNA]</scope>
    <source>
        <strain evidence="2 3">DSM 22958</strain>
    </source>
</reference>
<organism evidence="2 3">
    <name type="scientific">Camelimonas lactis</name>
    <dbReference type="NCBI Taxonomy" id="659006"/>
    <lineage>
        <taxon>Bacteria</taxon>
        <taxon>Pseudomonadati</taxon>
        <taxon>Pseudomonadota</taxon>
        <taxon>Alphaproteobacteria</taxon>
        <taxon>Hyphomicrobiales</taxon>
        <taxon>Chelatococcaceae</taxon>
        <taxon>Camelimonas</taxon>
    </lineage>
</organism>